<dbReference type="AlphaFoldDB" id="A0AAD5RJ76"/>
<dbReference type="Proteomes" id="UP001201980">
    <property type="component" value="Unassembled WGS sequence"/>
</dbReference>
<sequence>MYKTSSNTITITDNDNGSDSDDTADTTTAGTNLFSPRIRTHRPPKLAPHLLGHHRLIDGTGSPSWNRPSRQVNSSRPHTTYYAHMGDVVGFWTGEENQEETPSSTFTKTEQE</sequence>
<feature type="compositionally biased region" description="Polar residues" evidence="1">
    <location>
        <begin position="1"/>
        <end position="11"/>
    </location>
</feature>
<gene>
    <name evidence="2" type="ORF">MKZ38_007219</name>
</gene>
<evidence type="ECO:0000313" key="2">
    <source>
        <dbReference type="EMBL" id="KAJ2894790.1"/>
    </source>
</evidence>
<feature type="compositionally biased region" description="Polar residues" evidence="1">
    <location>
        <begin position="61"/>
        <end position="78"/>
    </location>
</feature>
<dbReference type="EMBL" id="JAKWBI020000456">
    <property type="protein sequence ID" value="KAJ2894790.1"/>
    <property type="molecule type" value="Genomic_DNA"/>
</dbReference>
<organism evidence="2 3">
    <name type="scientific">Zalerion maritima</name>
    <dbReference type="NCBI Taxonomy" id="339359"/>
    <lineage>
        <taxon>Eukaryota</taxon>
        <taxon>Fungi</taxon>
        <taxon>Dikarya</taxon>
        <taxon>Ascomycota</taxon>
        <taxon>Pezizomycotina</taxon>
        <taxon>Sordariomycetes</taxon>
        <taxon>Lulworthiomycetidae</taxon>
        <taxon>Lulworthiales</taxon>
        <taxon>Lulworthiaceae</taxon>
        <taxon>Zalerion</taxon>
    </lineage>
</organism>
<keyword evidence="3" id="KW-1185">Reference proteome</keyword>
<comment type="caution">
    <text evidence="2">The sequence shown here is derived from an EMBL/GenBank/DDBJ whole genome shotgun (WGS) entry which is preliminary data.</text>
</comment>
<proteinExistence type="predicted"/>
<evidence type="ECO:0000313" key="3">
    <source>
        <dbReference type="Proteomes" id="UP001201980"/>
    </source>
</evidence>
<name>A0AAD5RJ76_9PEZI</name>
<protein>
    <submittedName>
        <fullName evidence="2">Uncharacterized protein</fullName>
    </submittedName>
</protein>
<reference evidence="2" key="1">
    <citation type="submission" date="2022-07" db="EMBL/GenBank/DDBJ databases">
        <title>Draft genome sequence of Zalerion maritima ATCC 34329, a (micro)plastics degrading marine fungus.</title>
        <authorList>
            <person name="Paco A."/>
            <person name="Goncalves M.F.M."/>
            <person name="Rocha-Santos T.A.P."/>
            <person name="Alves A."/>
        </authorList>
    </citation>
    <scope>NUCLEOTIDE SEQUENCE</scope>
    <source>
        <strain evidence="2">ATCC 34329</strain>
    </source>
</reference>
<accession>A0AAD5RJ76</accession>
<feature type="region of interest" description="Disordered" evidence="1">
    <location>
        <begin position="1"/>
        <end position="78"/>
    </location>
</feature>
<evidence type="ECO:0000256" key="1">
    <source>
        <dbReference type="SAM" id="MobiDB-lite"/>
    </source>
</evidence>